<dbReference type="AlphaFoldDB" id="A0A392SXL8"/>
<comment type="caution">
    <text evidence="1">The sequence shown here is derived from an EMBL/GenBank/DDBJ whole genome shotgun (WGS) entry which is preliminary data.</text>
</comment>
<organism evidence="1 2">
    <name type="scientific">Trifolium medium</name>
    <dbReference type="NCBI Taxonomy" id="97028"/>
    <lineage>
        <taxon>Eukaryota</taxon>
        <taxon>Viridiplantae</taxon>
        <taxon>Streptophyta</taxon>
        <taxon>Embryophyta</taxon>
        <taxon>Tracheophyta</taxon>
        <taxon>Spermatophyta</taxon>
        <taxon>Magnoliopsida</taxon>
        <taxon>eudicotyledons</taxon>
        <taxon>Gunneridae</taxon>
        <taxon>Pentapetalae</taxon>
        <taxon>rosids</taxon>
        <taxon>fabids</taxon>
        <taxon>Fabales</taxon>
        <taxon>Fabaceae</taxon>
        <taxon>Papilionoideae</taxon>
        <taxon>50 kb inversion clade</taxon>
        <taxon>NPAAA clade</taxon>
        <taxon>Hologalegina</taxon>
        <taxon>IRL clade</taxon>
        <taxon>Trifolieae</taxon>
        <taxon>Trifolium</taxon>
    </lineage>
</organism>
<feature type="non-terminal residue" evidence="1">
    <location>
        <position position="1"/>
    </location>
</feature>
<dbReference type="Proteomes" id="UP000265520">
    <property type="component" value="Unassembled WGS sequence"/>
</dbReference>
<evidence type="ECO:0000313" key="1">
    <source>
        <dbReference type="EMBL" id="MCI53202.1"/>
    </source>
</evidence>
<proteinExistence type="predicted"/>
<evidence type="ECO:0000313" key="2">
    <source>
        <dbReference type="Proteomes" id="UP000265520"/>
    </source>
</evidence>
<name>A0A392SXL8_9FABA</name>
<keyword evidence="2" id="KW-1185">Reference proteome</keyword>
<accession>A0A392SXL8</accession>
<dbReference type="EMBL" id="LXQA010459619">
    <property type="protein sequence ID" value="MCI53202.1"/>
    <property type="molecule type" value="Genomic_DNA"/>
</dbReference>
<sequence>PRPFSRAEPQIWACVAERGLPSLSERVATPRHCSPETLEFSDLARQ</sequence>
<reference evidence="1 2" key="1">
    <citation type="journal article" date="2018" name="Front. Plant Sci.">
        <title>Red Clover (Trifolium pratense) and Zigzag Clover (T. medium) - A Picture of Genomic Similarities and Differences.</title>
        <authorList>
            <person name="Dluhosova J."/>
            <person name="Istvanek J."/>
            <person name="Nedelnik J."/>
            <person name="Repkova J."/>
        </authorList>
    </citation>
    <scope>NUCLEOTIDE SEQUENCE [LARGE SCALE GENOMIC DNA]</scope>
    <source>
        <strain evidence="2">cv. 10/8</strain>
        <tissue evidence="1">Leaf</tissue>
    </source>
</reference>
<protein>
    <submittedName>
        <fullName evidence="1">Uncharacterized protein</fullName>
    </submittedName>
</protein>